<reference evidence="3 4" key="1">
    <citation type="journal article" date="2017" name="Nat. Ecol. Evol.">
        <title>Scallop genome provides insights into evolution of bilaterian karyotype and development.</title>
        <authorList>
            <person name="Wang S."/>
            <person name="Zhang J."/>
            <person name="Jiao W."/>
            <person name="Li J."/>
            <person name="Xun X."/>
            <person name="Sun Y."/>
            <person name="Guo X."/>
            <person name="Huan P."/>
            <person name="Dong B."/>
            <person name="Zhang L."/>
            <person name="Hu X."/>
            <person name="Sun X."/>
            <person name="Wang J."/>
            <person name="Zhao C."/>
            <person name="Wang Y."/>
            <person name="Wang D."/>
            <person name="Huang X."/>
            <person name="Wang R."/>
            <person name="Lv J."/>
            <person name="Li Y."/>
            <person name="Zhang Z."/>
            <person name="Liu B."/>
            <person name="Lu W."/>
            <person name="Hui Y."/>
            <person name="Liang J."/>
            <person name="Zhou Z."/>
            <person name="Hou R."/>
            <person name="Li X."/>
            <person name="Liu Y."/>
            <person name="Li H."/>
            <person name="Ning X."/>
            <person name="Lin Y."/>
            <person name="Zhao L."/>
            <person name="Xing Q."/>
            <person name="Dou J."/>
            <person name="Li Y."/>
            <person name="Mao J."/>
            <person name="Guo H."/>
            <person name="Dou H."/>
            <person name="Li T."/>
            <person name="Mu C."/>
            <person name="Jiang W."/>
            <person name="Fu Q."/>
            <person name="Fu X."/>
            <person name="Miao Y."/>
            <person name="Liu J."/>
            <person name="Yu Q."/>
            <person name="Li R."/>
            <person name="Liao H."/>
            <person name="Li X."/>
            <person name="Kong Y."/>
            <person name="Jiang Z."/>
            <person name="Chourrout D."/>
            <person name="Li R."/>
            <person name="Bao Z."/>
        </authorList>
    </citation>
    <scope>NUCLEOTIDE SEQUENCE [LARGE SCALE GENOMIC DNA]</scope>
    <source>
        <strain evidence="3 4">PY_sf001</strain>
    </source>
</reference>
<dbReference type="Proteomes" id="UP000242188">
    <property type="component" value="Unassembled WGS sequence"/>
</dbReference>
<dbReference type="InterPro" id="IPR050111">
    <property type="entry name" value="C-type_lectin/snaclec_domain"/>
</dbReference>
<dbReference type="SUPFAM" id="SSF56436">
    <property type="entry name" value="C-type lectin-like"/>
    <property type="match status" value="1"/>
</dbReference>
<feature type="domain" description="C-type lectin" evidence="2">
    <location>
        <begin position="37"/>
        <end position="159"/>
    </location>
</feature>
<dbReference type="AlphaFoldDB" id="A0A210R4X0"/>
<gene>
    <name evidence="3" type="ORF">KP79_PYT04126</name>
</gene>
<dbReference type="CDD" id="cd00037">
    <property type="entry name" value="CLECT"/>
    <property type="match status" value="1"/>
</dbReference>
<feature type="signal peptide" evidence="1">
    <location>
        <begin position="1"/>
        <end position="18"/>
    </location>
</feature>
<evidence type="ECO:0000313" key="3">
    <source>
        <dbReference type="EMBL" id="OWF56072.1"/>
    </source>
</evidence>
<evidence type="ECO:0000259" key="2">
    <source>
        <dbReference type="PROSITE" id="PS50041"/>
    </source>
</evidence>
<evidence type="ECO:0000313" key="4">
    <source>
        <dbReference type="Proteomes" id="UP000242188"/>
    </source>
</evidence>
<dbReference type="PANTHER" id="PTHR22803">
    <property type="entry name" value="MANNOSE, PHOSPHOLIPASE, LECTIN RECEPTOR RELATED"/>
    <property type="match status" value="1"/>
</dbReference>
<proteinExistence type="predicted"/>
<dbReference type="InterPro" id="IPR016186">
    <property type="entry name" value="C-type_lectin-like/link_sf"/>
</dbReference>
<keyword evidence="4" id="KW-1185">Reference proteome</keyword>
<dbReference type="OrthoDB" id="6285913at2759"/>
<name>A0A210R4X0_MIZYE</name>
<protein>
    <submittedName>
        <fullName evidence="3">Perlucin-like protein</fullName>
    </submittedName>
</protein>
<comment type="caution">
    <text evidence="3">The sequence shown here is derived from an EMBL/GenBank/DDBJ whole genome shotgun (WGS) entry which is preliminary data.</text>
</comment>
<dbReference type="SMART" id="SM00034">
    <property type="entry name" value="CLECT"/>
    <property type="match status" value="1"/>
</dbReference>
<organism evidence="3 4">
    <name type="scientific">Mizuhopecten yessoensis</name>
    <name type="common">Japanese scallop</name>
    <name type="synonym">Patinopecten yessoensis</name>
    <dbReference type="NCBI Taxonomy" id="6573"/>
    <lineage>
        <taxon>Eukaryota</taxon>
        <taxon>Metazoa</taxon>
        <taxon>Spiralia</taxon>
        <taxon>Lophotrochozoa</taxon>
        <taxon>Mollusca</taxon>
        <taxon>Bivalvia</taxon>
        <taxon>Autobranchia</taxon>
        <taxon>Pteriomorphia</taxon>
        <taxon>Pectinida</taxon>
        <taxon>Pectinoidea</taxon>
        <taxon>Pectinidae</taxon>
        <taxon>Mizuhopecten</taxon>
    </lineage>
</organism>
<sequence>MLAVTLLFVVTKFCVATGALTTIVPSQGTCRHGWINFHDSCYLFSHTVLSWPEAEEACKIIHSDLATVQTQEEVRFLKSYLNGIHAANYPAFGYWINGNDLEVNKEWQWSSIQKPMNYTDWGPGEPSNHANEDCLLLWGAFHFKMGDYYCYVRRNYICQQKTPVVPNANLLDGWISFG</sequence>
<dbReference type="Gene3D" id="3.10.100.10">
    <property type="entry name" value="Mannose-Binding Protein A, subunit A"/>
    <property type="match status" value="1"/>
</dbReference>
<keyword evidence="1" id="KW-0732">Signal</keyword>
<evidence type="ECO:0000256" key="1">
    <source>
        <dbReference type="SAM" id="SignalP"/>
    </source>
</evidence>
<dbReference type="EMBL" id="NEDP02000359">
    <property type="protein sequence ID" value="OWF56072.1"/>
    <property type="molecule type" value="Genomic_DNA"/>
</dbReference>
<dbReference type="Pfam" id="PF00059">
    <property type="entry name" value="Lectin_C"/>
    <property type="match status" value="1"/>
</dbReference>
<dbReference type="InterPro" id="IPR016187">
    <property type="entry name" value="CTDL_fold"/>
</dbReference>
<dbReference type="PROSITE" id="PS50041">
    <property type="entry name" value="C_TYPE_LECTIN_2"/>
    <property type="match status" value="1"/>
</dbReference>
<dbReference type="InterPro" id="IPR001304">
    <property type="entry name" value="C-type_lectin-like"/>
</dbReference>
<accession>A0A210R4X0</accession>
<feature type="chain" id="PRO_5012962179" evidence="1">
    <location>
        <begin position="19"/>
        <end position="178"/>
    </location>
</feature>